<dbReference type="EMBL" id="JBJUIK010000011">
    <property type="protein sequence ID" value="KAL3513774.1"/>
    <property type="molecule type" value="Genomic_DNA"/>
</dbReference>
<feature type="domain" description="PPM-type phosphatase" evidence="2">
    <location>
        <begin position="1"/>
        <end position="177"/>
    </location>
</feature>
<dbReference type="Gene3D" id="3.60.40.10">
    <property type="entry name" value="PPM-type phosphatase domain"/>
    <property type="match status" value="1"/>
</dbReference>
<dbReference type="CDD" id="cd00143">
    <property type="entry name" value="PP2Cc"/>
    <property type="match status" value="1"/>
</dbReference>
<dbReference type="InterPro" id="IPR015655">
    <property type="entry name" value="PP2C"/>
</dbReference>
<reference evidence="3 4" key="1">
    <citation type="submission" date="2024-11" db="EMBL/GenBank/DDBJ databases">
        <title>A near-complete genome assembly of Cinchona calisaya.</title>
        <authorList>
            <person name="Lian D.C."/>
            <person name="Zhao X.W."/>
            <person name="Wei L."/>
        </authorList>
    </citation>
    <scope>NUCLEOTIDE SEQUENCE [LARGE SCALE GENOMIC DNA]</scope>
    <source>
        <tissue evidence="3">Nenye</tissue>
    </source>
</reference>
<evidence type="ECO:0000313" key="3">
    <source>
        <dbReference type="EMBL" id="KAL3513774.1"/>
    </source>
</evidence>
<dbReference type="Pfam" id="PF00481">
    <property type="entry name" value="PP2C"/>
    <property type="match status" value="1"/>
</dbReference>
<keyword evidence="1" id="KW-0812">Transmembrane</keyword>
<dbReference type="SMART" id="SM00332">
    <property type="entry name" value="PP2Cc"/>
    <property type="match status" value="1"/>
</dbReference>
<comment type="caution">
    <text evidence="3">The sequence shown here is derived from an EMBL/GenBank/DDBJ whole genome shotgun (WGS) entry which is preliminary data.</text>
</comment>
<keyword evidence="4" id="KW-1185">Reference proteome</keyword>
<keyword evidence="1" id="KW-0472">Membrane</keyword>
<name>A0ABD2Z4U1_9GENT</name>
<keyword evidence="1" id="KW-1133">Transmembrane helix</keyword>
<protein>
    <recommendedName>
        <fullName evidence="2">PPM-type phosphatase domain-containing protein</fullName>
    </recommendedName>
</protein>
<evidence type="ECO:0000259" key="2">
    <source>
        <dbReference type="PROSITE" id="PS51746"/>
    </source>
</evidence>
<organism evidence="3 4">
    <name type="scientific">Cinchona calisaya</name>
    <dbReference type="NCBI Taxonomy" id="153742"/>
    <lineage>
        <taxon>Eukaryota</taxon>
        <taxon>Viridiplantae</taxon>
        <taxon>Streptophyta</taxon>
        <taxon>Embryophyta</taxon>
        <taxon>Tracheophyta</taxon>
        <taxon>Spermatophyta</taxon>
        <taxon>Magnoliopsida</taxon>
        <taxon>eudicotyledons</taxon>
        <taxon>Gunneridae</taxon>
        <taxon>Pentapetalae</taxon>
        <taxon>asterids</taxon>
        <taxon>lamiids</taxon>
        <taxon>Gentianales</taxon>
        <taxon>Rubiaceae</taxon>
        <taxon>Cinchonoideae</taxon>
        <taxon>Cinchoneae</taxon>
        <taxon>Cinchona</taxon>
    </lineage>
</organism>
<dbReference type="PROSITE" id="PS51746">
    <property type="entry name" value="PPM_2"/>
    <property type="match status" value="1"/>
</dbReference>
<dbReference type="SUPFAM" id="SSF81606">
    <property type="entry name" value="PP2C-like"/>
    <property type="match status" value="1"/>
</dbReference>
<evidence type="ECO:0000256" key="1">
    <source>
        <dbReference type="SAM" id="Phobius"/>
    </source>
</evidence>
<accession>A0ABD2Z4U1</accession>
<dbReference type="InterPro" id="IPR001932">
    <property type="entry name" value="PPM-type_phosphatase-like_dom"/>
</dbReference>
<dbReference type="AlphaFoldDB" id="A0ABD2Z4U1"/>
<sequence>MRWRHRRRSHQQEDHNFRTWLGIPMLSLVVGVSAILLSVDHKPDRSNERERIEQAGGFVIWAGTWRVGGVLAVSRAFGDKLLKPYVVAEPEIQEEKIHGVDFIIIASDGLWNVLSHKDAVAIVQELYNLNISLSSFRSKDHEEDGDLNAGTTLSYSSAFGNVLMLISVPSALFKPGA</sequence>
<evidence type="ECO:0000313" key="4">
    <source>
        <dbReference type="Proteomes" id="UP001630127"/>
    </source>
</evidence>
<dbReference type="Proteomes" id="UP001630127">
    <property type="component" value="Unassembled WGS sequence"/>
</dbReference>
<gene>
    <name evidence="3" type="ORF">ACH5RR_026491</name>
</gene>
<proteinExistence type="predicted"/>
<dbReference type="InterPro" id="IPR036457">
    <property type="entry name" value="PPM-type-like_dom_sf"/>
</dbReference>
<dbReference type="PANTHER" id="PTHR47992">
    <property type="entry name" value="PROTEIN PHOSPHATASE"/>
    <property type="match status" value="1"/>
</dbReference>
<feature type="transmembrane region" description="Helical" evidence="1">
    <location>
        <begin position="20"/>
        <end position="39"/>
    </location>
</feature>